<accession>A0ABN9WB97</accession>
<feature type="non-terminal residue" evidence="2">
    <location>
        <position position="159"/>
    </location>
</feature>
<dbReference type="Proteomes" id="UP001189429">
    <property type="component" value="Unassembled WGS sequence"/>
</dbReference>
<evidence type="ECO:0000256" key="1">
    <source>
        <dbReference type="SAM" id="MobiDB-lite"/>
    </source>
</evidence>
<sequence length="159" mass="16936">MASSVSRTVSALSRRSLGSRRTTDAANAQKRLRGPPQRAPRTSTRGFAQGSGIRKGPEAAASRASARFPGLSRTDGAQGFPNVNAKYRPDEHPPLAKLGEVQEPEGASLAHWKGDWSASDLHSAVEDHVMMSWGPSGPAKDLPTIVDAKGIYLYDSEGK</sequence>
<dbReference type="EMBL" id="CAUYUJ010018312">
    <property type="protein sequence ID" value="CAK0882599.1"/>
    <property type="molecule type" value="Genomic_DNA"/>
</dbReference>
<comment type="caution">
    <text evidence="2">The sequence shown here is derived from an EMBL/GenBank/DDBJ whole genome shotgun (WGS) entry which is preliminary data.</text>
</comment>
<keyword evidence="3" id="KW-1185">Reference proteome</keyword>
<organism evidence="2 3">
    <name type="scientific">Prorocentrum cordatum</name>
    <dbReference type="NCBI Taxonomy" id="2364126"/>
    <lineage>
        <taxon>Eukaryota</taxon>
        <taxon>Sar</taxon>
        <taxon>Alveolata</taxon>
        <taxon>Dinophyceae</taxon>
        <taxon>Prorocentrales</taxon>
        <taxon>Prorocentraceae</taxon>
        <taxon>Prorocentrum</taxon>
    </lineage>
</organism>
<name>A0ABN9WB97_9DINO</name>
<reference evidence="2" key="1">
    <citation type="submission" date="2023-10" db="EMBL/GenBank/DDBJ databases">
        <authorList>
            <person name="Chen Y."/>
            <person name="Shah S."/>
            <person name="Dougan E. K."/>
            <person name="Thang M."/>
            <person name="Chan C."/>
        </authorList>
    </citation>
    <scope>NUCLEOTIDE SEQUENCE [LARGE SCALE GENOMIC DNA]</scope>
</reference>
<gene>
    <name evidence="2" type="ORF">PCOR1329_LOCUS65062</name>
</gene>
<feature type="region of interest" description="Disordered" evidence="1">
    <location>
        <begin position="1"/>
        <end position="97"/>
    </location>
</feature>
<evidence type="ECO:0000313" key="3">
    <source>
        <dbReference type="Proteomes" id="UP001189429"/>
    </source>
</evidence>
<feature type="compositionally biased region" description="Low complexity" evidence="1">
    <location>
        <begin position="10"/>
        <end position="20"/>
    </location>
</feature>
<evidence type="ECO:0000313" key="2">
    <source>
        <dbReference type="EMBL" id="CAK0882599.1"/>
    </source>
</evidence>
<protein>
    <submittedName>
        <fullName evidence="2">Uncharacterized protein</fullName>
    </submittedName>
</protein>
<proteinExistence type="predicted"/>